<proteinExistence type="predicted"/>
<evidence type="ECO:0000313" key="1">
    <source>
        <dbReference type="EMBL" id="KAE8156475.1"/>
    </source>
</evidence>
<organism evidence="1 2">
    <name type="scientific">Aspergillus tamarii</name>
    <dbReference type="NCBI Taxonomy" id="41984"/>
    <lineage>
        <taxon>Eukaryota</taxon>
        <taxon>Fungi</taxon>
        <taxon>Dikarya</taxon>
        <taxon>Ascomycota</taxon>
        <taxon>Pezizomycotina</taxon>
        <taxon>Eurotiomycetes</taxon>
        <taxon>Eurotiomycetidae</taxon>
        <taxon>Eurotiales</taxon>
        <taxon>Aspergillaceae</taxon>
        <taxon>Aspergillus</taxon>
        <taxon>Aspergillus subgen. Circumdati</taxon>
    </lineage>
</organism>
<dbReference type="AlphaFoldDB" id="A0A5N6UD11"/>
<dbReference type="Proteomes" id="UP000326950">
    <property type="component" value="Unassembled WGS sequence"/>
</dbReference>
<dbReference type="OrthoDB" id="4480108at2759"/>
<keyword evidence="2" id="KW-1185">Reference proteome</keyword>
<name>A0A5N6UD11_ASPTM</name>
<accession>A0A5N6UD11</accession>
<evidence type="ECO:0000313" key="2">
    <source>
        <dbReference type="Proteomes" id="UP000326950"/>
    </source>
</evidence>
<protein>
    <submittedName>
        <fullName evidence="1">Uncharacterized protein</fullName>
    </submittedName>
</protein>
<reference evidence="1 2" key="1">
    <citation type="submission" date="2019-04" db="EMBL/GenBank/DDBJ databases">
        <title>Friends and foes A comparative genomics study of 23 Aspergillus species from section Flavi.</title>
        <authorList>
            <consortium name="DOE Joint Genome Institute"/>
            <person name="Kjaerbolling I."/>
            <person name="Vesth T."/>
            <person name="Frisvad J.C."/>
            <person name="Nybo J.L."/>
            <person name="Theobald S."/>
            <person name="Kildgaard S."/>
            <person name="Isbrandt T."/>
            <person name="Kuo A."/>
            <person name="Sato A."/>
            <person name="Lyhne E.K."/>
            <person name="Kogle M.E."/>
            <person name="Wiebenga A."/>
            <person name="Kun R.S."/>
            <person name="Lubbers R.J."/>
            <person name="Makela M.R."/>
            <person name="Barry K."/>
            <person name="Chovatia M."/>
            <person name="Clum A."/>
            <person name="Daum C."/>
            <person name="Haridas S."/>
            <person name="He G."/>
            <person name="LaButti K."/>
            <person name="Lipzen A."/>
            <person name="Mondo S."/>
            <person name="Riley R."/>
            <person name="Salamov A."/>
            <person name="Simmons B.A."/>
            <person name="Magnuson J.K."/>
            <person name="Henrissat B."/>
            <person name="Mortensen U.H."/>
            <person name="Larsen T.O."/>
            <person name="Devries R.P."/>
            <person name="Grigoriev I.V."/>
            <person name="Machida M."/>
            <person name="Baker S.E."/>
            <person name="Andersen M.R."/>
        </authorList>
    </citation>
    <scope>NUCLEOTIDE SEQUENCE [LARGE SCALE GENOMIC DNA]</scope>
    <source>
        <strain evidence="1 2">CBS 117626</strain>
    </source>
</reference>
<sequence>MAGYEWTDEEIAVVLYFSALGVRQHDIITLLSQRMFYRTKSGVEGKIADLRVKNNLGRSARHLDKSKVYAFIDRLSIPAIDILLEPTLEDQEIVNRCGKEINLWLEYTMWRIRGVSDVAGHRSESLR</sequence>
<gene>
    <name evidence="1" type="ORF">BDV40DRAFT_306044</name>
</gene>
<dbReference type="EMBL" id="ML738760">
    <property type="protein sequence ID" value="KAE8156475.1"/>
    <property type="molecule type" value="Genomic_DNA"/>
</dbReference>